<name>A0A1G9Z3Z4_9PSED</name>
<reference evidence="2" key="1">
    <citation type="submission" date="2016-10" db="EMBL/GenBank/DDBJ databases">
        <authorList>
            <person name="Varghese N."/>
            <person name="Submissions S."/>
        </authorList>
    </citation>
    <scope>NUCLEOTIDE SEQUENCE [LARGE SCALE GENOMIC DNA]</scope>
    <source>
        <strain evidence="2">JCM 21621</strain>
    </source>
</reference>
<accession>A0A1G9Z3Z4</accession>
<dbReference type="STRING" id="198616.SAMN05216193_101331"/>
<dbReference type="AlphaFoldDB" id="A0A1G9Z3Z4"/>
<keyword evidence="2" id="KW-1185">Reference proteome</keyword>
<evidence type="ECO:0000313" key="2">
    <source>
        <dbReference type="Proteomes" id="UP000242957"/>
    </source>
</evidence>
<protein>
    <submittedName>
        <fullName evidence="1">Uncharacterized protein</fullName>
    </submittedName>
</protein>
<gene>
    <name evidence="1" type="ORF">SAMN05216193_101331</name>
</gene>
<proteinExistence type="predicted"/>
<dbReference type="EMBL" id="FNIJ01000001">
    <property type="protein sequence ID" value="SDN15675.1"/>
    <property type="molecule type" value="Genomic_DNA"/>
</dbReference>
<dbReference type="OrthoDB" id="7889192at2"/>
<organism evidence="1 2">
    <name type="scientific">Pseudomonas jinjuensis</name>
    <dbReference type="NCBI Taxonomy" id="198616"/>
    <lineage>
        <taxon>Bacteria</taxon>
        <taxon>Pseudomonadati</taxon>
        <taxon>Pseudomonadota</taxon>
        <taxon>Gammaproteobacteria</taxon>
        <taxon>Pseudomonadales</taxon>
        <taxon>Pseudomonadaceae</taxon>
        <taxon>Pseudomonas</taxon>
    </lineage>
</organism>
<sequence>MSIFRYFGGFLLVTAIGYGAQQLGETLSVPGLVGFHLIPPAEAVIGRPLTPVSVAGVARRTARRCAVGVYNC</sequence>
<evidence type="ECO:0000313" key="1">
    <source>
        <dbReference type="EMBL" id="SDN15675.1"/>
    </source>
</evidence>
<dbReference type="Proteomes" id="UP000242957">
    <property type="component" value="Unassembled WGS sequence"/>
</dbReference>
<dbReference type="RefSeq" id="WP_084310322.1">
    <property type="nucleotide sequence ID" value="NZ_FNIJ01000001.1"/>
</dbReference>